<dbReference type="AlphaFoldDB" id="A0A5C2RRG4"/>
<gene>
    <name evidence="1" type="ORF">L227DRAFT_354877</name>
</gene>
<accession>A0A5C2RRG4</accession>
<reference evidence="1" key="1">
    <citation type="journal article" date="2018" name="Genome Biol. Evol.">
        <title>Genomics and development of Lentinus tigrinus, a white-rot wood-decaying mushroom with dimorphic fruiting bodies.</title>
        <authorList>
            <person name="Wu B."/>
            <person name="Xu Z."/>
            <person name="Knudson A."/>
            <person name="Carlson A."/>
            <person name="Chen N."/>
            <person name="Kovaka S."/>
            <person name="LaButti K."/>
            <person name="Lipzen A."/>
            <person name="Pennachio C."/>
            <person name="Riley R."/>
            <person name="Schakwitz W."/>
            <person name="Umezawa K."/>
            <person name="Ohm R.A."/>
            <person name="Grigoriev I.V."/>
            <person name="Nagy L.G."/>
            <person name="Gibbons J."/>
            <person name="Hibbett D."/>
        </authorList>
    </citation>
    <scope>NUCLEOTIDE SEQUENCE [LARGE SCALE GENOMIC DNA]</scope>
    <source>
        <strain evidence="1">ALCF2SS1-6</strain>
    </source>
</reference>
<sequence>MHLRCRDLKSPQVRLFWTAPTLLVSCSTPSTSPSMCASVASGLQAYQKARSLPVGDVVSRWLGLVPPPATLLAPLSLPAPELMPMCSTCGSYNGGCGFLSPMFVGRPGTSHRWQVFKRAAYLSILVPGPYIGPGLLERTER</sequence>
<evidence type="ECO:0000313" key="1">
    <source>
        <dbReference type="EMBL" id="RPD54232.1"/>
    </source>
</evidence>
<dbReference type="Proteomes" id="UP000313359">
    <property type="component" value="Unassembled WGS sequence"/>
</dbReference>
<dbReference type="PROSITE" id="PS51257">
    <property type="entry name" value="PROKAR_LIPOPROTEIN"/>
    <property type="match status" value="1"/>
</dbReference>
<organism evidence="1 2">
    <name type="scientific">Lentinus tigrinus ALCF2SS1-6</name>
    <dbReference type="NCBI Taxonomy" id="1328759"/>
    <lineage>
        <taxon>Eukaryota</taxon>
        <taxon>Fungi</taxon>
        <taxon>Dikarya</taxon>
        <taxon>Basidiomycota</taxon>
        <taxon>Agaricomycotina</taxon>
        <taxon>Agaricomycetes</taxon>
        <taxon>Polyporales</taxon>
        <taxon>Polyporaceae</taxon>
        <taxon>Lentinus</taxon>
    </lineage>
</organism>
<evidence type="ECO:0000313" key="2">
    <source>
        <dbReference type="Proteomes" id="UP000313359"/>
    </source>
</evidence>
<dbReference type="EMBL" id="ML122308">
    <property type="protein sequence ID" value="RPD54232.1"/>
    <property type="molecule type" value="Genomic_DNA"/>
</dbReference>
<name>A0A5C2RRG4_9APHY</name>
<proteinExistence type="predicted"/>
<keyword evidence="2" id="KW-1185">Reference proteome</keyword>
<protein>
    <submittedName>
        <fullName evidence="1">Uncharacterized protein</fullName>
    </submittedName>
</protein>